<dbReference type="EMBL" id="CP028858">
    <property type="protein sequence ID" value="AWB26551.1"/>
    <property type="molecule type" value="Genomic_DNA"/>
</dbReference>
<dbReference type="Gene3D" id="3.30.230.30">
    <property type="entry name" value="Impact, N-terminal domain"/>
    <property type="match status" value="1"/>
</dbReference>
<evidence type="ECO:0000313" key="4">
    <source>
        <dbReference type="EMBL" id="AWB26551.1"/>
    </source>
</evidence>
<dbReference type="Gene3D" id="3.30.70.240">
    <property type="match status" value="1"/>
</dbReference>
<dbReference type="InterPro" id="IPR036956">
    <property type="entry name" value="Impact_N_sf"/>
</dbReference>
<proteinExistence type="inferred from homology"/>
<dbReference type="Pfam" id="PF09186">
    <property type="entry name" value="DUF1949"/>
    <property type="match status" value="1"/>
</dbReference>
<dbReference type="GO" id="GO:0006446">
    <property type="term" value="P:regulation of translational initiation"/>
    <property type="evidence" value="ECO:0007669"/>
    <property type="project" value="TreeGrafter"/>
</dbReference>
<evidence type="ECO:0000256" key="1">
    <source>
        <dbReference type="ARBA" id="ARBA00007665"/>
    </source>
</evidence>
<reference evidence="4 5" key="1">
    <citation type="submission" date="2018-04" db="EMBL/GenBank/DDBJ databases">
        <title>Halococcoides cellulosivorans gen. nov., sp. nov., an extremely halophilic cellulose-utilizing haloarchaeon from hypersaline lakes.</title>
        <authorList>
            <person name="Sorokin D.Y."/>
            <person name="Toshchakov S.V."/>
            <person name="Samarov N.I."/>
            <person name="Korzhenkov A."/>
            <person name="Kublanov I.V."/>
        </authorList>
    </citation>
    <scope>NUCLEOTIDE SEQUENCE [LARGE SCALE GENOMIC DNA]</scope>
    <source>
        <strain evidence="4 5">HArcel1</strain>
    </source>
</reference>
<dbReference type="KEGG" id="harc:HARCEL1_01900"/>
<dbReference type="InterPro" id="IPR015269">
    <property type="entry name" value="UPF0029_Impact_C"/>
</dbReference>
<evidence type="ECO:0000259" key="3">
    <source>
        <dbReference type="Pfam" id="PF09186"/>
    </source>
</evidence>
<dbReference type="Proteomes" id="UP000244727">
    <property type="component" value="Chromosome"/>
</dbReference>
<name>A0A2R4WYF2_9EURY</name>
<keyword evidence="5" id="KW-1185">Reference proteome</keyword>
<comment type="similarity">
    <text evidence="1">Belongs to the IMPACT family.</text>
</comment>
<feature type="domain" description="Impact N-terminal" evidence="2">
    <location>
        <begin position="20"/>
        <end position="124"/>
    </location>
</feature>
<dbReference type="PANTHER" id="PTHR16301:SF20">
    <property type="entry name" value="IMPACT FAMILY MEMBER YIGZ"/>
    <property type="match status" value="1"/>
</dbReference>
<dbReference type="RefSeq" id="WP_108380920.1">
    <property type="nucleotide sequence ID" value="NZ_CP028858.1"/>
</dbReference>
<evidence type="ECO:0000313" key="5">
    <source>
        <dbReference type="Proteomes" id="UP000244727"/>
    </source>
</evidence>
<dbReference type="GeneID" id="36511221"/>
<dbReference type="InterPro" id="IPR035647">
    <property type="entry name" value="EFG_III/V"/>
</dbReference>
<dbReference type="InterPro" id="IPR001498">
    <property type="entry name" value="Impact_N"/>
</dbReference>
<dbReference type="Pfam" id="PF01205">
    <property type="entry name" value="Impact_N"/>
    <property type="match status" value="1"/>
</dbReference>
<dbReference type="SUPFAM" id="SSF54980">
    <property type="entry name" value="EF-G C-terminal domain-like"/>
    <property type="match status" value="1"/>
</dbReference>
<dbReference type="PANTHER" id="PTHR16301">
    <property type="entry name" value="IMPACT-RELATED"/>
    <property type="match status" value="1"/>
</dbReference>
<dbReference type="GO" id="GO:0005737">
    <property type="term" value="C:cytoplasm"/>
    <property type="evidence" value="ECO:0007669"/>
    <property type="project" value="TreeGrafter"/>
</dbReference>
<gene>
    <name evidence="4" type="ORF">HARCEL1_01900</name>
</gene>
<dbReference type="InterPro" id="IPR020568">
    <property type="entry name" value="Ribosomal_Su5_D2-typ_SF"/>
</dbReference>
<organism evidence="4 5">
    <name type="scientific">Halococcoides cellulosivorans</name>
    <dbReference type="NCBI Taxonomy" id="1679096"/>
    <lineage>
        <taxon>Archaea</taxon>
        <taxon>Methanobacteriati</taxon>
        <taxon>Methanobacteriota</taxon>
        <taxon>Stenosarchaea group</taxon>
        <taxon>Halobacteria</taxon>
        <taxon>Halobacteriales</taxon>
        <taxon>Haloarculaceae</taxon>
        <taxon>Halococcoides</taxon>
    </lineage>
</organism>
<protein>
    <recommendedName>
        <fullName evidence="6">YigZ family protein</fullName>
    </recommendedName>
</protein>
<evidence type="ECO:0008006" key="6">
    <source>
        <dbReference type="Google" id="ProtNLM"/>
    </source>
</evidence>
<dbReference type="AlphaFoldDB" id="A0A2R4WYF2"/>
<accession>A0A2R4WYF2</accession>
<dbReference type="SUPFAM" id="SSF54211">
    <property type="entry name" value="Ribosomal protein S5 domain 2-like"/>
    <property type="match status" value="1"/>
</dbReference>
<dbReference type="InterPro" id="IPR023582">
    <property type="entry name" value="Impact"/>
</dbReference>
<feature type="domain" description="UPF0029" evidence="3">
    <location>
        <begin position="140"/>
        <end position="194"/>
    </location>
</feature>
<evidence type="ECO:0000259" key="2">
    <source>
        <dbReference type="Pfam" id="PF01205"/>
    </source>
</evidence>
<sequence length="198" mass="20929">MSETYRTIEGRGEAAFSVAGSEFFGIAEPVETVADAEALHASVREADPDATHHVLAYRVRADPVRRYADGDGEPSGSAGKPALGVLDGEDLLDVAVAIVRHFGGTELGVGGLVKAYSRATREAIADAGVVTRRPHDCLSITCTYDDSGSVRAILDSEGVEFDAEYAERVTFDVRVPSADREALEDRIASATSGRASVE</sequence>